<dbReference type="InterPro" id="IPR050377">
    <property type="entry name" value="Radical_SAM_PqqE_MftC-like"/>
</dbReference>
<evidence type="ECO:0000313" key="7">
    <source>
        <dbReference type="Proteomes" id="UP000426444"/>
    </source>
</evidence>
<proteinExistence type="predicted"/>
<keyword evidence="7" id="KW-1185">Reference proteome</keyword>
<organism evidence="6 7">
    <name type="scientific">Candidatus Syntrophocurvum alkaliphilum</name>
    <dbReference type="NCBI Taxonomy" id="2293317"/>
    <lineage>
        <taxon>Bacteria</taxon>
        <taxon>Bacillati</taxon>
        <taxon>Bacillota</taxon>
        <taxon>Clostridia</taxon>
        <taxon>Eubacteriales</taxon>
        <taxon>Syntrophomonadaceae</taxon>
        <taxon>Candidatus Syntrophocurvum</taxon>
    </lineage>
</organism>
<dbReference type="SFLD" id="SFLDG01067">
    <property type="entry name" value="SPASM/twitch_domain_containing"/>
    <property type="match status" value="1"/>
</dbReference>
<dbReference type="KEGG" id="salq:SYNTR_0181"/>
<evidence type="ECO:0000259" key="5">
    <source>
        <dbReference type="Pfam" id="PF04055"/>
    </source>
</evidence>
<evidence type="ECO:0000256" key="3">
    <source>
        <dbReference type="ARBA" id="ARBA00023004"/>
    </source>
</evidence>
<dbReference type="Proteomes" id="UP000426444">
    <property type="component" value="Chromosome"/>
</dbReference>
<feature type="domain" description="Radical SAM core" evidence="5">
    <location>
        <begin position="2"/>
        <end position="164"/>
    </location>
</feature>
<keyword evidence="2" id="KW-0479">Metal-binding</keyword>
<evidence type="ECO:0000256" key="2">
    <source>
        <dbReference type="ARBA" id="ARBA00022723"/>
    </source>
</evidence>
<dbReference type="Pfam" id="PF04055">
    <property type="entry name" value="Radical_SAM"/>
    <property type="match status" value="1"/>
</dbReference>
<dbReference type="Gene3D" id="3.20.20.70">
    <property type="entry name" value="Aldolase class I"/>
    <property type="match status" value="1"/>
</dbReference>
<evidence type="ECO:0000256" key="1">
    <source>
        <dbReference type="ARBA" id="ARBA00022691"/>
    </source>
</evidence>
<keyword evidence="3" id="KW-0408">Iron</keyword>
<dbReference type="EMBL" id="CP046457">
    <property type="protein sequence ID" value="QGT98774.1"/>
    <property type="molecule type" value="Genomic_DNA"/>
</dbReference>
<dbReference type="GO" id="GO:0046872">
    <property type="term" value="F:metal ion binding"/>
    <property type="evidence" value="ECO:0007669"/>
    <property type="project" value="UniProtKB-KW"/>
</dbReference>
<dbReference type="PANTHER" id="PTHR11228:SF34">
    <property type="entry name" value="TUNGSTEN-CONTAINING ALDEHYDE FERREDOXIN OXIDOREDUCTASE COFACTOR MODIFYING PROTEIN"/>
    <property type="match status" value="1"/>
</dbReference>
<keyword evidence="1" id="KW-0949">S-adenosyl-L-methionine</keyword>
<evidence type="ECO:0000256" key="4">
    <source>
        <dbReference type="ARBA" id="ARBA00023014"/>
    </source>
</evidence>
<reference evidence="7" key="1">
    <citation type="journal article" date="2019" name="Microbiology">
        <title>Complete Genome Sequence of an Uncultured Bacterium of the Candidate Phylum Bipolaricaulota.</title>
        <authorList>
            <person name="Kadnikov V.V."/>
            <person name="Mardanov A.V."/>
            <person name="Beletsky A.V."/>
            <person name="Frank Y.A."/>
            <person name="Karnachuk O.V."/>
            <person name="Ravin N.V."/>
        </authorList>
    </citation>
    <scope>NUCLEOTIDE SEQUENCE [LARGE SCALE GENOMIC DNA]</scope>
</reference>
<dbReference type="SUPFAM" id="SSF102114">
    <property type="entry name" value="Radical SAM enzymes"/>
    <property type="match status" value="1"/>
</dbReference>
<protein>
    <submittedName>
        <fullName evidence="6">Radical SAM domain protein</fullName>
    </submittedName>
</protein>
<dbReference type="InterPro" id="IPR058240">
    <property type="entry name" value="rSAM_sf"/>
</dbReference>
<dbReference type="SFLD" id="SFLDS00029">
    <property type="entry name" value="Radical_SAM"/>
    <property type="match status" value="1"/>
</dbReference>
<gene>
    <name evidence="6" type="ORF">SYNTR_0181</name>
</gene>
<dbReference type="AlphaFoldDB" id="A0A6I6DBB6"/>
<dbReference type="GO" id="GO:0051536">
    <property type="term" value="F:iron-sulfur cluster binding"/>
    <property type="evidence" value="ECO:0007669"/>
    <property type="project" value="UniProtKB-KW"/>
</dbReference>
<dbReference type="CDD" id="cd01335">
    <property type="entry name" value="Radical_SAM"/>
    <property type="match status" value="1"/>
</dbReference>
<sequence>MTPECNNDCPICLNKTTRTRNDETNRRLSVNKIRQLIDEASDIGMVGVYWTGGEPLMEYKNLLHLSEYSSKKGLLPTVITNGGLIGAYGNYKKQNQMLLNKAGLFDLDTSQIVKSLKDSGIIRVYFSIDSSHTTLESVYSDVYNVVPTEAVSRAIIAFLDEGYGKKHNLDAIGHQLRVTATSSGLLTKPTNKIVEDVMRKVGLKLKEELSVNASIYKNEKGQVFLRRLNVASLGDAENFDDNILENKKGEKLFDIQCPHFIPREKAYDDGKHHGDLFIDYDGIVYTCGNHAYPVGDVYEESLVSIIDGINNPSNDGNFSLTRNVYHSLLVLSRHTGIKNIAIGEALRMIYSENPELVHNIQTQCGACSSLGHRKDLQQAFLKAFDKHYT</sequence>
<name>A0A6I6DBB6_9FIRM</name>
<keyword evidence="4" id="KW-0411">Iron-sulfur</keyword>
<dbReference type="PANTHER" id="PTHR11228">
    <property type="entry name" value="RADICAL SAM DOMAIN PROTEIN"/>
    <property type="match status" value="1"/>
</dbReference>
<dbReference type="GO" id="GO:0003824">
    <property type="term" value="F:catalytic activity"/>
    <property type="evidence" value="ECO:0007669"/>
    <property type="project" value="InterPro"/>
</dbReference>
<accession>A0A6I6DBB6</accession>
<dbReference type="InterPro" id="IPR013785">
    <property type="entry name" value="Aldolase_TIM"/>
</dbReference>
<dbReference type="InterPro" id="IPR007197">
    <property type="entry name" value="rSAM"/>
</dbReference>
<dbReference type="RefSeq" id="WP_197079140.1">
    <property type="nucleotide sequence ID" value="NZ_CP046457.1"/>
</dbReference>
<evidence type="ECO:0000313" key="6">
    <source>
        <dbReference type="EMBL" id="QGT98774.1"/>
    </source>
</evidence>